<dbReference type="Proteomes" id="UP000423756">
    <property type="component" value="Unassembled WGS sequence"/>
</dbReference>
<accession>A0A7V7TF53</accession>
<organism evidence="1 2">
    <name type="scientific">Vibrio chagasii</name>
    <dbReference type="NCBI Taxonomy" id="170679"/>
    <lineage>
        <taxon>Bacteria</taxon>
        <taxon>Pseudomonadati</taxon>
        <taxon>Pseudomonadota</taxon>
        <taxon>Gammaproteobacteria</taxon>
        <taxon>Vibrionales</taxon>
        <taxon>Vibrionaceae</taxon>
        <taxon>Vibrio</taxon>
    </lineage>
</organism>
<evidence type="ECO:0000313" key="1">
    <source>
        <dbReference type="EMBL" id="KAB0476550.1"/>
    </source>
</evidence>
<reference evidence="1 2" key="1">
    <citation type="submission" date="2019-09" db="EMBL/GenBank/DDBJ databases">
        <title>Draft genome sequences of 48 bacterial type strains from the CCUG.</title>
        <authorList>
            <person name="Tunovic T."/>
            <person name="Pineiro-Iglesias B."/>
            <person name="Unosson C."/>
            <person name="Inganas E."/>
            <person name="Ohlen M."/>
            <person name="Cardew S."/>
            <person name="Jensie-Markopoulos S."/>
            <person name="Salva-Serra F."/>
            <person name="Jaen-Luchoro D."/>
            <person name="Karlsson R."/>
            <person name="Svensson-Stadler L."/>
            <person name="Chun J."/>
            <person name="Moore E."/>
        </authorList>
    </citation>
    <scope>NUCLEOTIDE SEQUENCE [LARGE SCALE GENOMIC DNA]</scope>
    <source>
        <strain evidence="1 2">CCUG 48643</strain>
    </source>
</reference>
<dbReference type="GeneID" id="77344852"/>
<dbReference type="EMBL" id="VZPX01000047">
    <property type="protein sequence ID" value="KAB0476550.1"/>
    <property type="molecule type" value="Genomic_DNA"/>
</dbReference>
<protein>
    <submittedName>
        <fullName evidence="1">Uncharacterized protein</fullName>
    </submittedName>
</protein>
<evidence type="ECO:0000313" key="2">
    <source>
        <dbReference type="Proteomes" id="UP000423756"/>
    </source>
</evidence>
<sequence length="71" mass="8453">MKWLPEWRYNRATNELMLMCPNCNFHTPAFTEKNAVIAFWSLCNWPGDAHTLMMWKRDYDKQNQAAENEAA</sequence>
<proteinExistence type="predicted"/>
<comment type="caution">
    <text evidence="1">The sequence shown here is derived from an EMBL/GenBank/DDBJ whole genome shotgun (WGS) entry which is preliminary data.</text>
</comment>
<dbReference type="RefSeq" id="WP_150897850.1">
    <property type="nucleotide sequence ID" value="NZ_AP025468.1"/>
</dbReference>
<name>A0A7V7TF53_9VIBR</name>
<gene>
    <name evidence="1" type="ORF">F7Q91_19110</name>
</gene>
<dbReference type="AlphaFoldDB" id="A0A7V7TF53"/>